<feature type="chain" id="PRO_5037713525" evidence="1">
    <location>
        <begin position="23"/>
        <end position="905"/>
    </location>
</feature>
<dbReference type="Proteomes" id="UP000613193">
    <property type="component" value="Unassembled WGS sequence"/>
</dbReference>
<dbReference type="EMBL" id="JAEHFW010000003">
    <property type="protein sequence ID" value="MBK0380975.1"/>
    <property type="molecule type" value="Genomic_DNA"/>
</dbReference>
<dbReference type="Gene3D" id="2.60.40.1930">
    <property type="match status" value="1"/>
</dbReference>
<sequence length="905" mass="99344">MTLKKAALLLSLSIISILPAFAQKDTVSLTTILRKTSKLTTGYPIEKVYLHLDKPYYAAGDTIWFKAYLTVDKHSPSNLSKVVYVDITNEENTIIQSLKLPVVNSVAPGNIILSSDLFKEGNYHLRAYTAWMRNFDPDYFFNKNIVIGNSINNPLNTTISFNSSGTGNQLNINTHIIFKDAADAPLANKKVMWRVTANGDDISSGKTNTNSSGIADIAFAGKPSLLEDAILTTEVELADRKTVIKTFPLKTAAAEKDVQFFPEGGELINGVLTKVAFKALNTNGLGIGAKGNVIDNAGKIVANFTSQHLGMGAFNLIPEDGKTYKANVTFTDGTKATYSLPRARPSGVNLAVYNVDTAASITIKISSNSPYFDANRGKPYYIIAQSGGAVYFAAQTALASPVYSAAIPKSKFPTGLVQLTLFNGQGTPVSERVFFIQHHDNLTLNLTADNKVYTTRQRVKIAISAKNKKVPVEGNFSIAVVDESKVPFDENAESSILSNLLLTSDLKGYIEKPNYYFLSKNANAAQDLDILLLTQGYRRIAYSEILAGKYPPVYLLPEQHGIELSGVIRNNTGLPIAKGKLSLQIPAKNFYAETTADMVGNFKFSDLSFPDSSEVIISGRNNVNNKNLMLTANGETYQVPTLNRYVNDRILNIDTAFKPYLQNSKKQYDNSHNLKEVVIKSTTITPRHTDYPSLTGLPPEPDQVLNKDRFVGCQNLLSCLPSMLLGATVENGNIYMMSSYNSNNKLPMQVFVNGLPVDFNYLGTIDGSTVESVEFFKKDGLSGVNERYGTSGIISISLKKIKKTKISFNELQELVPPPYIMKLKPQGYSIVREFYSPKYGVTGQTAFGPDLRTTIYWNPNVTTDKTGAATVDFFNADGRGTYRATIEGFDADGNLGRYVLRYTVK</sequence>
<keyword evidence="3" id="KW-1185">Reference proteome</keyword>
<evidence type="ECO:0000313" key="2">
    <source>
        <dbReference type="EMBL" id="MBK0380975.1"/>
    </source>
</evidence>
<comment type="caution">
    <text evidence="2">The sequence shown here is derived from an EMBL/GenBank/DDBJ whole genome shotgun (WGS) entry which is preliminary data.</text>
</comment>
<feature type="signal peptide" evidence="1">
    <location>
        <begin position="1"/>
        <end position="22"/>
    </location>
</feature>
<dbReference type="GO" id="GO:0004180">
    <property type="term" value="F:carboxypeptidase activity"/>
    <property type="evidence" value="ECO:0007669"/>
    <property type="project" value="UniProtKB-KW"/>
</dbReference>
<accession>A0A934PXJ1</accession>
<protein>
    <submittedName>
        <fullName evidence="2">Carboxypeptidase regulatory-like domain-containing protein</fullName>
    </submittedName>
</protein>
<evidence type="ECO:0000313" key="3">
    <source>
        <dbReference type="Proteomes" id="UP000613193"/>
    </source>
</evidence>
<evidence type="ECO:0000256" key="1">
    <source>
        <dbReference type="SAM" id="SignalP"/>
    </source>
</evidence>
<keyword evidence="2" id="KW-0121">Carboxypeptidase</keyword>
<name>A0A934PXJ1_9SPHI</name>
<dbReference type="AlphaFoldDB" id="A0A934PXJ1"/>
<keyword evidence="2" id="KW-0378">Hydrolase</keyword>
<keyword evidence="2" id="KW-0645">Protease</keyword>
<gene>
    <name evidence="2" type="ORF">I5M19_16740</name>
</gene>
<reference evidence="2" key="1">
    <citation type="submission" date="2020-12" db="EMBL/GenBank/DDBJ databases">
        <title>Bacterial novel species Mucilaginibacter sp. SD-g isolated from soil.</title>
        <authorList>
            <person name="Jung H.-Y."/>
        </authorList>
    </citation>
    <scope>NUCLEOTIDE SEQUENCE</scope>
    <source>
        <strain evidence="2">SD-g</strain>
    </source>
</reference>
<proteinExistence type="predicted"/>
<organism evidence="2 3">
    <name type="scientific">Mucilaginibacter segetis</name>
    <dbReference type="NCBI Taxonomy" id="2793071"/>
    <lineage>
        <taxon>Bacteria</taxon>
        <taxon>Pseudomonadati</taxon>
        <taxon>Bacteroidota</taxon>
        <taxon>Sphingobacteriia</taxon>
        <taxon>Sphingobacteriales</taxon>
        <taxon>Sphingobacteriaceae</taxon>
        <taxon>Mucilaginibacter</taxon>
    </lineage>
</organism>
<keyword evidence="1" id="KW-0732">Signal</keyword>
<dbReference type="RefSeq" id="WP_200067504.1">
    <property type="nucleotide sequence ID" value="NZ_JAEHFW010000003.1"/>
</dbReference>